<comment type="caution">
    <text evidence="1">The sequence shown here is derived from an EMBL/GenBank/DDBJ whole genome shotgun (WGS) entry which is preliminary data.</text>
</comment>
<name>A0A232EL43_9HYME</name>
<proteinExistence type="predicted"/>
<dbReference type="AlphaFoldDB" id="A0A232EL43"/>
<accession>A0A232EL43</accession>
<reference evidence="1 2" key="1">
    <citation type="journal article" date="2017" name="Curr. Biol.">
        <title>The Evolution of Venom by Co-option of Single-Copy Genes.</title>
        <authorList>
            <person name="Martinson E.O."/>
            <person name="Mrinalini"/>
            <person name="Kelkar Y.D."/>
            <person name="Chang C.H."/>
            <person name="Werren J.H."/>
        </authorList>
    </citation>
    <scope>NUCLEOTIDE SEQUENCE [LARGE SCALE GENOMIC DNA]</scope>
    <source>
        <strain evidence="1 2">Alberta</strain>
        <tissue evidence="1">Whole body</tissue>
    </source>
</reference>
<protein>
    <submittedName>
        <fullName evidence="1">Uncharacterized protein</fullName>
    </submittedName>
</protein>
<evidence type="ECO:0000313" key="1">
    <source>
        <dbReference type="EMBL" id="OXU19041.1"/>
    </source>
</evidence>
<gene>
    <name evidence="1" type="ORF">TSAR_012442</name>
</gene>
<organism evidence="1 2">
    <name type="scientific">Trichomalopsis sarcophagae</name>
    <dbReference type="NCBI Taxonomy" id="543379"/>
    <lineage>
        <taxon>Eukaryota</taxon>
        <taxon>Metazoa</taxon>
        <taxon>Ecdysozoa</taxon>
        <taxon>Arthropoda</taxon>
        <taxon>Hexapoda</taxon>
        <taxon>Insecta</taxon>
        <taxon>Pterygota</taxon>
        <taxon>Neoptera</taxon>
        <taxon>Endopterygota</taxon>
        <taxon>Hymenoptera</taxon>
        <taxon>Apocrita</taxon>
        <taxon>Proctotrupomorpha</taxon>
        <taxon>Chalcidoidea</taxon>
        <taxon>Pteromalidae</taxon>
        <taxon>Pteromalinae</taxon>
        <taxon>Trichomalopsis</taxon>
    </lineage>
</organism>
<evidence type="ECO:0000313" key="2">
    <source>
        <dbReference type="Proteomes" id="UP000215335"/>
    </source>
</evidence>
<dbReference type="EMBL" id="NNAY01003662">
    <property type="protein sequence ID" value="OXU19041.1"/>
    <property type="molecule type" value="Genomic_DNA"/>
</dbReference>
<keyword evidence="2" id="KW-1185">Reference proteome</keyword>
<sequence>MQKNVLDKSCRGQRGSTFGINNFDLELVFEGRPTFDSRFKKTQNHFDLDITLRTKFKVKVIATRK</sequence>
<dbReference type="Proteomes" id="UP000215335">
    <property type="component" value="Unassembled WGS sequence"/>
</dbReference>